<keyword evidence="3 6" id="KW-0489">Methyltransferase</keyword>
<dbReference type="NCBIfam" id="NF011577">
    <property type="entry name" value="PRK15001.1"/>
    <property type="match status" value="1"/>
</dbReference>
<keyword evidence="2 6" id="KW-0698">rRNA processing</keyword>
<keyword evidence="4 6" id="KW-0808">Transferase</keyword>
<dbReference type="PANTHER" id="PTHR47816">
    <property type="entry name" value="RIBOSOMAL RNA SMALL SUBUNIT METHYLTRANSFERASE C"/>
    <property type="match status" value="1"/>
</dbReference>
<dbReference type="InterPro" id="IPR002052">
    <property type="entry name" value="DNA_methylase_N6_adenine_CS"/>
</dbReference>
<evidence type="ECO:0000256" key="3">
    <source>
        <dbReference type="ARBA" id="ARBA00022603"/>
    </source>
</evidence>
<evidence type="ECO:0000259" key="8">
    <source>
        <dbReference type="Pfam" id="PF26049"/>
    </source>
</evidence>
<dbReference type="CDD" id="cd02440">
    <property type="entry name" value="AdoMet_MTases"/>
    <property type="match status" value="1"/>
</dbReference>
<dbReference type="Gene3D" id="3.40.50.150">
    <property type="entry name" value="Vaccinia Virus protein VP39"/>
    <property type="match status" value="2"/>
</dbReference>
<dbReference type="GO" id="GO:0052916">
    <property type="term" value="F:23S rRNA (guanine(1835)-N(2))-methyltransferase activity"/>
    <property type="evidence" value="ECO:0007669"/>
    <property type="project" value="UniProtKB-EC"/>
</dbReference>
<feature type="domain" description="RlmG N-terminal" evidence="8">
    <location>
        <begin position="4"/>
        <end position="178"/>
    </location>
</feature>
<dbReference type="GO" id="GO:0005737">
    <property type="term" value="C:cytoplasm"/>
    <property type="evidence" value="ECO:0007669"/>
    <property type="project" value="UniProtKB-SubCell"/>
</dbReference>
<evidence type="ECO:0000256" key="6">
    <source>
        <dbReference type="HAMAP-Rule" id="MF_01859"/>
    </source>
</evidence>
<comment type="similarity">
    <text evidence="6">Belongs to the methyltransferase superfamily. RlmG family.</text>
</comment>
<dbReference type="PIRSF" id="PIRSF037565">
    <property type="entry name" value="RRNA_m2G_Mtase_RsmD_prd"/>
    <property type="match status" value="1"/>
</dbReference>
<dbReference type="PANTHER" id="PTHR47816:SF5">
    <property type="entry name" value="RIBOSOMAL RNA LARGE SUBUNIT METHYLTRANSFERASE G"/>
    <property type="match status" value="1"/>
</dbReference>
<dbReference type="AlphaFoldDB" id="A0A8I1W627"/>
<comment type="caution">
    <text evidence="9">The sequence shown here is derived from an EMBL/GenBank/DDBJ whole genome shotgun (WGS) entry which is preliminary data.</text>
</comment>
<dbReference type="HAMAP" id="MF_01859">
    <property type="entry name" value="23SrRNA_methyltr_G"/>
    <property type="match status" value="1"/>
</dbReference>
<dbReference type="RefSeq" id="WP_010863795.1">
    <property type="nucleotide sequence ID" value="NZ_JAFNAA010000004.1"/>
</dbReference>
<evidence type="ECO:0000313" key="10">
    <source>
        <dbReference type="Proteomes" id="UP000664658"/>
    </source>
</evidence>
<dbReference type="InterPro" id="IPR058679">
    <property type="entry name" value="RlmG_N"/>
</dbReference>
<dbReference type="Pfam" id="PF05175">
    <property type="entry name" value="MTS"/>
    <property type="match status" value="1"/>
</dbReference>
<reference evidence="9" key="1">
    <citation type="submission" date="2021-03" db="EMBL/GenBank/DDBJ databases">
        <title>Plesiomonas shigelloides zfcc0051, isolated from zebrafish feces.</title>
        <authorList>
            <person name="Vanderhoek Z."/>
            <person name="Gaulke C."/>
        </authorList>
    </citation>
    <scope>NUCLEOTIDE SEQUENCE</scope>
    <source>
        <strain evidence="9">Zfcc0051</strain>
    </source>
</reference>
<evidence type="ECO:0000256" key="4">
    <source>
        <dbReference type="ARBA" id="ARBA00022679"/>
    </source>
</evidence>
<dbReference type="EMBL" id="JAFNAA010000004">
    <property type="protein sequence ID" value="MBO1107691.1"/>
    <property type="molecule type" value="Genomic_DNA"/>
</dbReference>
<accession>A0A8I1W627</accession>
<dbReference type="InterPro" id="IPR017237">
    <property type="entry name" value="RLMG"/>
</dbReference>
<name>A0A8I1W627_PLESH</name>
<organism evidence="9 10">
    <name type="scientific">Plesiomonas shigelloides</name>
    <name type="common">Aeromonas shigelloides</name>
    <dbReference type="NCBI Taxonomy" id="703"/>
    <lineage>
        <taxon>Bacteria</taxon>
        <taxon>Pseudomonadati</taxon>
        <taxon>Pseudomonadota</taxon>
        <taxon>Gammaproteobacteria</taxon>
        <taxon>Enterobacterales</taxon>
        <taxon>Enterobacteriaceae</taxon>
        <taxon>Plesiomonas</taxon>
    </lineage>
</organism>
<sequence length="373" mass="41626">MGHFVSGNVSLQLERYPEEESAELQAWEAADEYLLQELEGVQPDGPVLIFNDQFGALTCALHSHHPISIGDSYISQQALLRNLARNELPADCVTWQDTLQALPENPALVVIKIPKTLALLEHQLLMLKAVMGPQTQILAAAKARDIHTSTLKLFERIIGPTRTSLAWKKARLVYATPDLALSAPVSPYPTVWTLEGSGERIHNHANVFSRASLDIGARFFMQHIPSGMSGTLVDLGCGNGVIGLTALKQNPDADVIFIDESYMAVQSSRINIQENHPEFMSRCRFIVGNSLEDIPANSIQLILCNPPFHQLQSITDHIAWQMFRDARRCLKKGGWLRIIGNRHLAYHLKLRRLFNQCTTVAGNKKFVILQSEK</sequence>
<keyword evidence="1 6" id="KW-0963">Cytoplasm</keyword>
<dbReference type="Proteomes" id="UP000664658">
    <property type="component" value="Unassembled WGS sequence"/>
</dbReference>
<comment type="function">
    <text evidence="6">Specifically methylates the guanine in position 1835 (m2G1835) of 23S rRNA.</text>
</comment>
<dbReference type="SUPFAM" id="SSF53335">
    <property type="entry name" value="S-adenosyl-L-methionine-dependent methyltransferases"/>
    <property type="match status" value="1"/>
</dbReference>
<dbReference type="PROSITE" id="PS00092">
    <property type="entry name" value="N6_MTASE"/>
    <property type="match status" value="1"/>
</dbReference>
<dbReference type="EC" id="2.1.1.174" evidence="6"/>
<comment type="subcellular location">
    <subcellularLocation>
        <location evidence="6">Cytoplasm</location>
    </subcellularLocation>
</comment>
<dbReference type="Pfam" id="PF26049">
    <property type="entry name" value="RLMG_N"/>
    <property type="match status" value="1"/>
</dbReference>
<keyword evidence="5 6" id="KW-0949">S-adenosyl-L-methionine</keyword>
<gene>
    <name evidence="6 9" type="primary">rlmG</name>
    <name evidence="9" type="ORF">J2R62_05550</name>
</gene>
<dbReference type="InterPro" id="IPR007848">
    <property type="entry name" value="Small_mtfrase_dom"/>
</dbReference>
<comment type="catalytic activity">
    <reaction evidence="6">
        <text>guanosine(1835) in 23S rRNA + S-adenosyl-L-methionine = N(2)-methylguanosine(1835) in 23S rRNA + S-adenosyl-L-homocysteine + H(+)</text>
        <dbReference type="Rhea" id="RHEA:42744"/>
        <dbReference type="Rhea" id="RHEA-COMP:10217"/>
        <dbReference type="Rhea" id="RHEA-COMP:10218"/>
        <dbReference type="ChEBI" id="CHEBI:15378"/>
        <dbReference type="ChEBI" id="CHEBI:57856"/>
        <dbReference type="ChEBI" id="CHEBI:59789"/>
        <dbReference type="ChEBI" id="CHEBI:74269"/>
        <dbReference type="ChEBI" id="CHEBI:74481"/>
        <dbReference type="EC" id="2.1.1.174"/>
    </reaction>
</comment>
<dbReference type="GO" id="GO:0003676">
    <property type="term" value="F:nucleic acid binding"/>
    <property type="evidence" value="ECO:0007669"/>
    <property type="project" value="InterPro"/>
</dbReference>
<dbReference type="InterPro" id="IPR046977">
    <property type="entry name" value="RsmC/RlmG"/>
</dbReference>
<proteinExistence type="inferred from homology"/>
<evidence type="ECO:0000256" key="1">
    <source>
        <dbReference type="ARBA" id="ARBA00022490"/>
    </source>
</evidence>
<dbReference type="InterPro" id="IPR029063">
    <property type="entry name" value="SAM-dependent_MTases_sf"/>
</dbReference>
<protein>
    <recommendedName>
        <fullName evidence="6">Ribosomal RNA large subunit methyltransferase G</fullName>
        <ecNumber evidence="6">2.1.1.174</ecNumber>
    </recommendedName>
    <alternativeName>
        <fullName evidence="6">23S rRNA m2G1835 methyltransferase</fullName>
    </alternativeName>
    <alternativeName>
        <fullName evidence="6">rRNA (guanine-N(2)-)-methyltransferase RlmG</fullName>
    </alternativeName>
</protein>
<feature type="domain" description="Methyltransferase small" evidence="7">
    <location>
        <begin position="200"/>
        <end position="370"/>
    </location>
</feature>
<evidence type="ECO:0000256" key="5">
    <source>
        <dbReference type="ARBA" id="ARBA00022691"/>
    </source>
</evidence>
<evidence type="ECO:0000313" key="9">
    <source>
        <dbReference type="EMBL" id="MBO1107691.1"/>
    </source>
</evidence>
<evidence type="ECO:0000259" key="7">
    <source>
        <dbReference type="Pfam" id="PF05175"/>
    </source>
</evidence>
<evidence type="ECO:0000256" key="2">
    <source>
        <dbReference type="ARBA" id="ARBA00022552"/>
    </source>
</evidence>